<feature type="domain" description="AAA+ ATPase" evidence="3">
    <location>
        <begin position="146"/>
        <end position="299"/>
    </location>
</feature>
<accession>A0A948WTS4</accession>
<dbReference type="InterPro" id="IPR027417">
    <property type="entry name" value="P-loop_NTPase"/>
</dbReference>
<dbReference type="PANTHER" id="PTHR20953">
    <property type="entry name" value="KINASE-RELATED"/>
    <property type="match status" value="1"/>
</dbReference>
<dbReference type="Pfam" id="PF19568">
    <property type="entry name" value="Spore_III_AA"/>
    <property type="match status" value="1"/>
</dbReference>
<keyword evidence="1" id="KW-0547">Nucleotide-binding</keyword>
<evidence type="ECO:0000313" key="4">
    <source>
        <dbReference type="EMBL" id="MBU3805493.1"/>
    </source>
</evidence>
<dbReference type="InterPro" id="IPR045735">
    <property type="entry name" value="Spore_III_AA_AAA+_ATPase"/>
</dbReference>
<dbReference type="SUPFAM" id="SSF52540">
    <property type="entry name" value="P-loop containing nucleoside triphosphate hydrolases"/>
    <property type="match status" value="1"/>
</dbReference>
<evidence type="ECO:0000256" key="1">
    <source>
        <dbReference type="ARBA" id="ARBA00022741"/>
    </source>
</evidence>
<dbReference type="AlphaFoldDB" id="A0A948WTS4"/>
<dbReference type="Proteomes" id="UP000713596">
    <property type="component" value="Unassembled WGS sequence"/>
</dbReference>
<evidence type="ECO:0000259" key="3">
    <source>
        <dbReference type="SMART" id="SM00382"/>
    </source>
</evidence>
<evidence type="ECO:0000313" key="5">
    <source>
        <dbReference type="Proteomes" id="UP000713596"/>
    </source>
</evidence>
<evidence type="ECO:0000256" key="2">
    <source>
        <dbReference type="ARBA" id="ARBA00022840"/>
    </source>
</evidence>
<reference evidence="4" key="1">
    <citation type="journal article" date="2021" name="PeerJ">
        <title>Extensive microbial diversity within the chicken gut microbiome revealed by metagenomics and culture.</title>
        <authorList>
            <person name="Gilroy R."/>
            <person name="Ravi A."/>
            <person name="Getino M."/>
            <person name="Pursley I."/>
            <person name="Horton D.L."/>
            <person name="Alikhan N.F."/>
            <person name="Baker D."/>
            <person name="Gharbi K."/>
            <person name="Hall N."/>
            <person name="Watson M."/>
            <person name="Adriaenssens E.M."/>
            <person name="Foster-Nyarko E."/>
            <person name="Jarju S."/>
            <person name="Secka A."/>
            <person name="Antonio M."/>
            <person name="Oren A."/>
            <person name="Chaudhuri R.R."/>
            <person name="La Ragione R."/>
            <person name="Hildebrand F."/>
            <person name="Pallen M.J."/>
        </authorList>
    </citation>
    <scope>NUCLEOTIDE SEQUENCE</scope>
    <source>
        <strain evidence="4">B5_2728</strain>
    </source>
</reference>
<dbReference type="GO" id="GO:0005524">
    <property type="term" value="F:ATP binding"/>
    <property type="evidence" value="ECO:0007669"/>
    <property type="project" value="UniProtKB-KW"/>
</dbReference>
<protein>
    <submittedName>
        <fullName evidence="4">Flp pilus assembly complex ATPase component TadA</fullName>
    </submittedName>
</protein>
<dbReference type="InterPro" id="IPR003593">
    <property type="entry name" value="AAA+_ATPase"/>
</dbReference>
<reference evidence="4" key="2">
    <citation type="submission" date="2021-04" db="EMBL/GenBank/DDBJ databases">
        <authorList>
            <person name="Gilroy R."/>
        </authorList>
    </citation>
    <scope>NUCLEOTIDE SEQUENCE</scope>
    <source>
        <strain evidence="4">B5_2728</strain>
    </source>
</reference>
<dbReference type="SMART" id="SM00382">
    <property type="entry name" value="AAA"/>
    <property type="match status" value="1"/>
</dbReference>
<gene>
    <name evidence="4" type="primary">tadA</name>
    <name evidence="4" type="ORF">H9882_01110</name>
</gene>
<comment type="caution">
    <text evidence="4">The sequence shown here is derived from an EMBL/GenBank/DDBJ whole genome shotgun (WGS) entry which is preliminary data.</text>
</comment>
<dbReference type="Gene3D" id="3.40.50.300">
    <property type="entry name" value="P-loop containing nucleotide triphosphate hydrolases"/>
    <property type="match status" value="1"/>
</dbReference>
<keyword evidence="2" id="KW-0067">ATP-binding</keyword>
<sequence>MEPYYQAISRLPGFVHQSLCSVPSHLADQVQEIRLRTGRPVVFTTKEGILPAVEWTTAHSIPPLTHPQVKQCFYELCDRSVHTHQQQLAQGFFTIPGGHRVGVAGSFCWAQDEIKGIQSITSLNIRVARVIQIPLPNALKSQLQQPFRGMLLIGPPGSGKTTLLRSLVSHLCARGKRVCVVDEREEIWPCSEEGFQYLPPLHCDVLSGVQKNRGIQNALRSMGPDIIVCDEIAGHSEWQQIKAACSGGIEFLCTIHGTSVQDAEQRLECGKGELSHYFGLCVLLPREMARGRIQEVVCL</sequence>
<organism evidence="4 5">
    <name type="scientific">Candidatus Allofournierella pullistercoris</name>
    <dbReference type="NCBI Taxonomy" id="2838597"/>
    <lineage>
        <taxon>Bacteria</taxon>
        <taxon>Bacillati</taxon>
        <taxon>Bacillota</taxon>
        <taxon>Clostridia</taxon>
        <taxon>Eubacteriales</taxon>
        <taxon>Oscillospiraceae</taxon>
        <taxon>Allofournierella</taxon>
    </lineage>
</organism>
<proteinExistence type="predicted"/>
<dbReference type="EMBL" id="JAHLFP010000007">
    <property type="protein sequence ID" value="MBU3805493.1"/>
    <property type="molecule type" value="Genomic_DNA"/>
</dbReference>
<dbReference type="PANTHER" id="PTHR20953:SF3">
    <property type="entry name" value="P-LOOP CONTAINING NUCLEOSIDE TRIPHOSPHATE HYDROLASES SUPERFAMILY PROTEIN"/>
    <property type="match status" value="1"/>
</dbReference>
<name>A0A948WTS4_9FIRM</name>